<evidence type="ECO:0000256" key="1">
    <source>
        <dbReference type="ARBA" id="ARBA00004651"/>
    </source>
</evidence>
<feature type="domain" description="Major facilitator superfamily (MFS) profile" evidence="6">
    <location>
        <begin position="6"/>
        <end position="400"/>
    </location>
</feature>
<comment type="caution">
    <text evidence="7">The sequence shown here is derived from an EMBL/GenBank/DDBJ whole genome shotgun (WGS) entry which is preliminary data.</text>
</comment>
<evidence type="ECO:0000313" key="7">
    <source>
        <dbReference type="EMBL" id="GIH10942.1"/>
    </source>
</evidence>
<evidence type="ECO:0000256" key="4">
    <source>
        <dbReference type="ARBA" id="ARBA00023136"/>
    </source>
</evidence>
<dbReference type="GO" id="GO:0022857">
    <property type="term" value="F:transmembrane transporter activity"/>
    <property type="evidence" value="ECO:0007669"/>
    <property type="project" value="InterPro"/>
</dbReference>
<dbReference type="PROSITE" id="PS50850">
    <property type="entry name" value="MFS"/>
    <property type="match status" value="1"/>
</dbReference>
<keyword evidence="2 5" id="KW-0812">Transmembrane</keyword>
<dbReference type="GO" id="GO:0005886">
    <property type="term" value="C:plasma membrane"/>
    <property type="evidence" value="ECO:0007669"/>
    <property type="project" value="UniProtKB-SubCell"/>
</dbReference>
<feature type="transmembrane region" description="Helical" evidence="5">
    <location>
        <begin position="311"/>
        <end position="333"/>
    </location>
</feature>
<keyword evidence="8" id="KW-1185">Reference proteome</keyword>
<keyword evidence="3 5" id="KW-1133">Transmembrane helix</keyword>
<evidence type="ECO:0000256" key="3">
    <source>
        <dbReference type="ARBA" id="ARBA00022989"/>
    </source>
</evidence>
<dbReference type="InterPro" id="IPR036259">
    <property type="entry name" value="MFS_trans_sf"/>
</dbReference>
<dbReference type="Proteomes" id="UP000612899">
    <property type="component" value="Unassembled WGS sequence"/>
</dbReference>
<dbReference type="InterPro" id="IPR011701">
    <property type="entry name" value="MFS"/>
</dbReference>
<dbReference type="Pfam" id="PF07690">
    <property type="entry name" value="MFS_1"/>
    <property type="match status" value="2"/>
</dbReference>
<name>A0A8J3QJT6_9ACTN</name>
<feature type="transmembrane region" description="Helical" evidence="5">
    <location>
        <begin position="9"/>
        <end position="31"/>
    </location>
</feature>
<feature type="transmembrane region" description="Helical" evidence="5">
    <location>
        <begin position="131"/>
        <end position="151"/>
    </location>
</feature>
<dbReference type="SUPFAM" id="SSF103473">
    <property type="entry name" value="MFS general substrate transporter"/>
    <property type="match status" value="1"/>
</dbReference>
<gene>
    <name evidence="7" type="primary">yddS</name>
    <name evidence="7" type="ORF">Rhe02_90090</name>
</gene>
<evidence type="ECO:0000313" key="8">
    <source>
        <dbReference type="Proteomes" id="UP000612899"/>
    </source>
</evidence>
<dbReference type="Gene3D" id="1.20.1250.20">
    <property type="entry name" value="MFS general substrate transporter like domains"/>
    <property type="match status" value="1"/>
</dbReference>
<feature type="transmembrane region" description="Helical" evidence="5">
    <location>
        <begin position="286"/>
        <end position="305"/>
    </location>
</feature>
<organism evidence="7 8">
    <name type="scientific">Rhizocola hellebori</name>
    <dbReference type="NCBI Taxonomy" id="1392758"/>
    <lineage>
        <taxon>Bacteria</taxon>
        <taxon>Bacillati</taxon>
        <taxon>Actinomycetota</taxon>
        <taxon>Actinomycetes</taxon>
        <taxon>Micromonosporales</taxon>
        <taxon>Micromonosporaceae</taxon>
        <taxon>Rhizocola</taxon>
    </lineage>
</organism>
<protein>
    <submittedName>
        <fullName evidence="7">Putative MFS-type transporter YddS</fullName>
    </submittedName>
</protein>
<proteinExistence type="predicted"/>
<feature type="transmembrane region" description="Helical" evidence="5">
    <location>
        <begin position="378"/>
        <end position="395"/>
    </location>
</feature>
<feature type="transmembrane region" description="Helical" evidence="5">
    <location>
        <begin position="163"/>
        <end position="185"/>
    </location>
</feature>
<feature type="transmembrane region" description="Helical" evidence="5">
    <location>
        <begin position="98"/>
        <end position="119"/>
    </location>
</feature>
<reference evidence="7" key="1">
    <citation type="submission" date="2021-01" db="EMBL/GenBank/DDBJ databases">
        <title>Whole genome shotgun sequence of Rhizocola hellebori NBRC 109834.</title>
        <authorList>
            <person name="Komaki H."/>
            <person name="Tamura T."/>
        </authorList>
    </citation>
    <scope>NUCLEOTIDE SEQUENCE</scope>
    <source>
        <strain evidence="7">NBRC 109834</strain>
    </source>
</reference>
<dbReference type="AlphaFoldDB" id="A0A8J3QJT6"/>
<dbReference type="EMBL" id="BONY01000112">
    <property type="protein sequence ID" value="GIH10942.1"/>
    <property type="molecule type" value="Genomic_DNA"/>
</dbReference>
<dbReference type="InterPro" id="IPR020846">
    <property type="entry name" value="MFS_dom"/>
</dbReference>
<dbReference type="PANTHER" id="PTHR23534">
    <property type="entry name" value="MFS PERMEASE"/>
    <property type="match status" value="1"/>
</dbReference>
<feature type="transmembrane region" description="Helical" evidence="5">
    <location>
        <begin position="43"/>
        <end position="62"/>
    </location>
</feature>
<evidence type="ECO:0000256" key="2">
    <source>
        <dbReference type="ARBA" id="ARBA00022692"/>
    </source>
</evidence>
<keyword evidence="4 5" id="KW-0472">Membrane</keyword>
<evidence type="ECO:0000256" key="5">
    <source>
        <dbReference type="SAM" id="Phobius"/>
    </source>
</evidence>
<feature type="transmembrane region" description="Helical" evidence="5">
    <location>
        <begin position="255"/>
        <end position="274"/>
    </location>
</feature>
<evidence type="ECO:0000259" key="6">
    <source>
        <dbReference type="PROSITE" id="PS50850"/>
    </source>
</evidence>
<feature type="transmembrane region" description="Helical" evidence="5">
    <location>
        <begin position="74"/>
        <end position="92"/>
    </location>
</feature>
<sequence>MVQARTVRLLMLVEIITGLGVALGISVGALLTNDMAGTALSGVAQSGAVIGGALMAIPASALMQKSGRRPGLALCYLVGAAGAAAVLTAAVLGSVPLLFLGFFLFGSGNAGKLAARYAAVDLATDEVRGRHLSMVVWATTIGAVIGPNLAAPLGDSIQGVPTLAAPFAFAAVAFFVGALLILLFLRPDPLLLAGGKTPTREKVSMRRAWEAVLVSPGARIGITATSIGHLVMVAVMSMTPLYIGQTHSDADTLRIVGFVISAHIAGMYGLSPVVGWLTDRLGRKPVILTGVGLLVTACVIAGTSGHHTPQLTIGLILLGLGWSCTMVAGSTLFTESVPLEVKARAQGLSDLATGLTGASAGLVSGLVVGFFGYQSLTIIAAIATIPLIAVALRPVPVPQS</sequence>
<accession>A0A8J3QJT6</accession>
<feature type="transmembrane region" description="Helical" evidence="5">
    <location>
        <begin position="354"/>
        <end position="372"/>
    </location>
</feature>
<dbReference type="PANTHER" id="PTHR23534:SF1">
    <property type="entry name" value="MAJOR FACILITATOR SUPERFAMILY PROTEIN"/>
    <property type="match status" value="1"/>
</dbReference>
<comment type="subcellular location">
    <subcellularLocation>
        <location evidence="1">Cell membrane</location>
        <topology evidence="1">Multi-pass membrane protein</topology>
    </subcellularLocation>
</comment>